<feature type="transmembrane region" description="Helical" evidence="1">
    <location>
        <begin position="20"/>
        <end position="44"/>
    </location>
</feature>
<name>A0A0H2M129_VARPD</name>
<dbReference type="Pfam" id="PF06912">
    <property type="entry name" value="DUF1275"/>
    <property type="match status" value="1"/>
</dbReference>
<feature type="transmembrane region" description="Helical" evidence="1">
    <location>
        <begin position="175"/>
        <end position="193"/>
    </location>
</feature>
<gene>
    <name evidence="2" type="ORF">VPARA_28220</name>
</gene>
<evidence type="ECO:0008006" key="4">
    <source>
        <dbReference type="Google" id="ProtNLM"/>
    </source>
</evidence>
<reference evidence="2 3" key="1">
    <citation type="submission" date="2015-03" db="EMBL/GenBank/DDBJ databases">
        <title>Genome sequence of Variovorax paradoxus TBEA6.</title>
        <authorList>
            <person name="Poehlein A."/>
            <person name="Schuldes J."/>
            <person name="Wuebbeler J.H."/>
            <person name="Hiessl S."/>
            <person name="Steinbuechel A."/>
            <person name="Daniel R."/>
        </authorList>
    </citation>
    <scope>NUCLEOTIDE SEQUENCE [LARGE SCALE GENOMIC DNA]</scope>
    <source>
        <strain evidence="2 3">TBEA6</strain>
    </source>
</reference>
<organism evidence="2 3">
    <name type="scientific">Variovorax paradoxus</name>
    <dbReference type="NCBI Taxonomy" id="34073"/>
    <lineage>
        <taxon>Bacteria</taxon>
        <taxon>Pseudomonadati</taxon>
        <taxon>Pseudomonadota</taxon>
        <taxon>Betaproteobacteria</taxon>
        <taxon>Burkholderiales</taxon>
        <taxon>Comamonadaceae</taxon>
        <taxon>Variovorax</taxon>
    </lineage>
</organism>
<dbReference type="PANTHER" id="PTHR37314:SF5">
    <property type="entry name" value="SLR0142 PROTEIN"/>
    <property type="match status" value="1"/>
</dbReference>
<dbReference type="Proteomes" id="UP000035170">
    <property type="component" value="Unassembled WGS sequence"/>
</dbReference>
<sequence length="234" mass="24095">MKPSLPLLMSLNGGFVDTAGFLALQGLFTAHVTGNFVTIGAALVHGTSGALTKLVALPVFCAVVILARWLGQGLPAVGLPVLRTMLVLKTLLLAAGAAFAIGYGPFKDSDSGLAMLTGMALVSAMAIQNAVHRLHLGSAPPTTLMTGTTTQVMIDIADLLRGLPPEEAAVARARLRRMASSVAVFAAGCAAAALIYNRVNVWCFVVPPVLAACAVVLQRSTREGEAAEPAGSHR</sequence>
<dbReference type="InterPro" id="IPR010699">
    <property type="entry name" value="DUF1275"/>
</dbReference>
<feature type="transmembrane region" description="Helical" evidence="1">
    <location>
        <begin position="51"/>
        <end position="70"/>
    </location>
</feature>
<protein>
    <recommendedName>
        <fullName evidence="4">DUF1275 domain-containing protein</fullName>
    </recommendedName>
</protein>
<feature type="transmembrane region" description="Helical" evidence="1">
    <location>
        <begin position="82"/>
        <end position="101"/>
    </location>
</feature>
<keyword evidence="1" id="KW-0472">Membrane</keyword>
<dbReference type="EMBL" id="JZWI01000013">
    <property type="protein sequence ID" value="KLN56139.1"/>
    <property type="molecule type" value="Genomic_DNA"/>
</dbReference>
<comment type="caution">
    <text evidence="2">The sequence shown here is derived from an EMBL/GenBank/DDBJ whole genome shotgun (WGS) entry which is preliminary data.</text>
</comment>
<proteinExistence type="predicted"/>
<evidence type="ECO:0000256" key="1">
    <source>
        <dbReference type="SAM" id="Phobius"/>
    </source>
</evidence>
<keyword evidence="3" id="KW-1185">Reference proteome</keyword>
<evidence type="ECO:0000313" key="2">
    <source>
        <dbReference type="EMBL" id="KLN56139.1"/>
    </source>
</evidence>
<keyword evidence="1" id="KW-1133">Transmembrane helix</keyword>
<dbReference type="AlphaFoldDB" id="A0A0H2M129"/>
<keyword evidence="1" id="KW-0812">Transmembrane</keyword>
<dbReference type="PATRIC" id="fig|34073.19.peg.2902"/>
<dbReference type="RefSeq" id="WP_047784971.1">
    <property type="nucleotide sequence ID" value="NZ_JZWI01000013.1"/>
</dbReference>
<evidence type="ECO:0000313" key="3">
    <source>
        <dbReference type="Proteomes" id="UP000035170"/>
    </source>
</evidence>
<accession>A0A0H2M129</accession>
<dbReference type="PANTHER" id="PTHR37314">
    <property type="entry name" value="SLR0142 PROTEIN"/>
    <property type="match status" value="1"/>
</dbReference>